<dbReference type="Proteomes" id="UP001566132">
    <property type="component" value="Unassembled WGS sequence"/>
</dbReference>
<dbReference type="Gene3D" id="3.40.50.1820">
    <property type="entry name" value="alpha/beta hydrolase"/>
    <property type="match status" value="1"/>
</dbReference>
<dbReference type="EMBL" id="JBDJPC010000004">
    <property type="protein sequence ID" value="KAL1506636.1"/>
    <property type="molecule type" value="Genomic_DNA"/>
</dbReference>
<keyword evidence="6" id="KW-0732">Signal</keyword>
<comment type="similarity">
    <text evidence="1 6">Belongs to the type-B carboxylesterase/lipase family.</text>
</comment>
<dbReference type="GO" id="GO:0052689">
    <property type="term" value="F:carboxylic ester hydrolase activity"/>
    <property type="evidence" value="ECO:0007669"/>
    <property type="project" value="UniProtKB-KW"/>
</dbReference>
<evidence type="ECO:0000256" key="5">
    <source>
        <dbReference type="ARBA" id="ARBA00023180"/>
    </source>
</evidence>
<keyword evidence="5" id="KW-0325">Glycoprotein</keyword>
<dbReference type="PROSITE" id="PS00122">
    <property type="entry name" value="CARBOXYLESTERASE_B_1"/>
    <property type="match status" value="1"/>
</dbReference>
<feature type="chain" id="PRO_5044526379" description="Carboxylic ester hydrolase" evidence="6">
    <location>
        <begin position="28"/>
        <end position="573"/>
    </location>
</feature>
<sequence length="573" mass="63250">MIFSTVCNMAVSALALLFPLILGSTLAQQVTTPDGPVKGIAKTTNSGKTYYAYYSIPYAKPPTGARRFLASEPVAPWTEVYDATIEKENICFQMNSKNNFPETEDCLYLSVFTPQDPSSSGSNYPVYVNIHGGGFTGGSSRINNGTFPNYFIDEDVIIVVLNYRLGVFGFLSTGDDVIPGNAGISDQILALKWIKKNIIAFGGDPDKITIAGQSAGAKSVGYLILSPQASGLFSAGVMESGSPLCIGGYQRNHTEIAFKIGSFVDSQFENSIDSKELLQVLQNADTKSINNAAKSFVQWLESQSYFYERNPYLQGYYFTPVVDSNAHNPVLPKLMYEAVANGSINKVPIFIGVCSEEGLLDGSYKNHDYLTAYDNTPSLLDPQDMNIQGEKAWSEVGRLIKNKYSPSSTYVNNPLGVLQYYTDQQYVRGSTKYAELHSQFADVYYYQFSFTGDLDGGNNGYSGSGNVSHVGNSAYIYGGKSLEGVSEGDQLTSKRLVKIWTNFAKYRNPTPEPDSLLQNITWPKVTPENFQHVDIGNYTATDLVITKGKPKYDRMAFWDEMYQAFGNRPYDTY</sequence>
<dbReference type="InterPro" id="IPR029058">
    <property type="entry name" value="AB_hydrolase_fold"/>
</dbReference>
<dbReference type="PROSITE" id="PS00941">
    <property type="entry name" value="CARBOXYLESTERASE_B_2"/>
    <property type="match status" value="1"/>
</dbReference>
<gene>
    <name evidence="8" type="ORF">ABEB36_005961</name>
</gene>
<keyword evidence="9" id="KW-1185">Reference proteome</keyword>
<dbReference type="PANTHER" id="PTHR43142:SF1">
    <property type="entry name" value="CARBOXYLIC ESTER HYDROLASE"/>
    <property type="match status" value="1"/>
</dbReference>
<evidence type="ECO:0000256" key="4">
    <source>
        <dbReference type="ARBA" id="ARBA00023157"/>
    </source>
</evidence>
<evidence type="ECO:0000313" key="9">
    <source>
        <dbReference type="Proteomes" id="UP001566132"/>
    </source>
</evidence>
<dbReference type="EC" id="3.1.1.-" evidence="6"/>
<feature type="signal peptide" evidence="6">
    <location>
        <begin position="1"/>
        <end position="27"/>
    </location>
</feature>
<dbReference type="SUPFAM" id="SSF53474">
    <property type="entry name" value="alpha/beta-Hydrolases"/>
    <property type="match status" value="1"/>
</dbReference>
<name>A0ABD1F007_HYPHA</name>
<dbReference type="InterPro" id="IPR019826">
    <property type="entry name" value="Carboxylesterase_B_AS"/>
</dbReference>
<dbReference type="Pfam" id="PF00135">
    <property type="entry name" value="COesterase"/>
    <property type="match status" value="1"/>
</dbReference>
<feature type="domain" description="Carboxylesterase type B" evidence="7">
    <location>
        <begin position="28"/>
        <end position="540"/>
    </location>
</feature>
<evidence type="ECO:0000256" key="2">
    <source>
        <dbReference type="ARBA" id="ARBA00022487"/>
    </source>
</evidence>
<reference evidence="8 9" key="1">
    <citation type="submission" date="2024-05" db="EMBL/GenBank/DDBJ databases">
        <title>Genetic variation in Jamaican populations of the coffee berry borer (Hypothenemus hampei).</title>
        <authorList>
            <person name="Errbii M."/>
            <person name="Myrie A."/>
        </authorList>
    </citation>
    <scope>NUCLEOTIDE SEQUENCE [LARGE SCALE GENOMIC DNA]</scope>
    <source>
        <strain evidence="8">JA-Hopewell-2020-01-JO</strain>
        <tissue evidence="8">Whole body</tissue>
    </source>
</reference>
<comment type="caution">
    <text evidence="8">The sequence shown here is derived from an EMBL/GenBank/DDBJ whole genome shotgun (WGS) entry which is preliminary data.</text>
</comment>
<evidence type="ECO:0000256" key="6">
    <source>
        <dbReference type="RuleBase" id="RU361235"/>
    </source>
</evidence>
<dbReference type="AlphaFoldDB" id="A0ABD1F007"/>
<evidence type="ECO:0000259" key="7">
    <source>
        <dbReference type="Pfam" id="PF00135"/>
    </source>
</evidence>
<accession>A0ABD1F007</accession>
<protein>
    <recommendedName>
        <fullName evidence="6">Carboxylic ester hydrolase</fullName>
        <ecNumber evidence="6">3.1.1.-</ecNumber>
    </recommendedName>
</protein>
<evidence type="ECO:0000256" key="1">
    <source>
        <dbReference type="ARBA" id="ARBA00005964"/>
    </source>
</evidence>
<evidence type="ECO:0000256" key="3">
    <source>
        <dbReference type="ARBA" id="ARBA00022801"/>
    </source>
</evidence>
<keyword evidence="4" id="KW-1015">Disulfide bond</keyword>
<evidence type="ECO:0000313" key="8">
    <source>
        <dbReference type="EMBL" id="KAL1506636.1"/>
    </source>
</evidence>
<keyword evidence="2" id="KW-0719">Serine esterase</keyword>
<dbReference type="PANTHER" id="PTHR43142">
    <property type="entry name" value="CARBOXYLIC ESTER HYDROLASE"/>
    <property type="match status" value="1"/>
</dbReference>
<organism evidence="8 9">
    <name type="scientific">Hypothenemus hampei</name>
    <name type="common">Coffee berry borer</name>
    <dbReference type="NCBI Taxonomy" id="57062"/>
    <lineage>
        <taxon>Eukaryota</taxon>
        <taxon>Metazoa</taxon>
        <taxon>Ecdysozoa</taxon>
        <taxon>Arthropoda</taxon>
        <taxon>Hexapoda</taxon>
        <taxon>Insecta</taxon>
        <taxon>Pterygota</taxon>
        <taxon>Neoptera</taxon>
        <taxon>Endopterygota</taxon>
        <taxon>Coleoptera</taxon>
        <taxon>Polyphaga</taxon>
        <taxon>Cucujiformia</taxon>
        <taxon>Curculionidae</taxon>
        <taxon>Scolytinae</taxon>
        <taxon>Hypothenemus</taxon>
    </lineage>
</organism>
<proteinExistence type="inferred from homology"/>
<dbReference type="InterPro" id="IPR019819">
    <property type="entry name" value="Carboxylesterase_B_CS"/>
</dbReference>
<dbReference type="InterPro" id="IPR002018">
    <property type="entry name" value="CarbesteraseB"/>
</dbReference>
<keyword evidence="3 6" id="KW-0378">Hydrolase</keyword>